<sequence>MRMFGLGLSTSAAQGADPVGDARLAEELEFDFVSASDHPCGAEPTYEVWTLLTWVAAATSRIQVATRVLGMPYRPPAMVAKMAESLHRFSGGRLILGLGGGYSDDEFRAFGLGVPSPAEKVDGMVEGIHIIRGLWSEPAFTFHGSRYHTERADLEPKPDRPIPIWLGTYGKRALEATGRLADGWIPSYGFAPPEQAAVLRERVLAAAEASGRTVTCVYNVPVHVGESQVSEGVVSGSAEEVAERLLTFSGLGFSSMNLMPVGDFRQQAERLASDVVPILRSS</sequence>
<keyword evidence="4 6" id="KW-0503">Monooxygenase</keyword>
<dbReference type="AlphaFoldDB" id="A0A438MGV9"/>
<dbReference type="Gene3D" id="3.20.20.30">
    <property type="entry name" value="Luciferase-like domain"/>
    <property type="match status" value="1"/>
</dbReference>
<dbReference type="EMBL" id="SAUN01000001">
    <property type="protein sequence ID" value="RVX45004.1"/>
    <property type="molecule type" value="Genomic_DNA"/>
</dbReference>
<dbReference type="SUPFAM" id="SSF51679">
    <property type="entry name" value="Bacterial luciferase-like"/>
    <property type="match status" value="1"/>
</dbReference>
<dbReference type="Proteomes" id="UP000284824">
    <property type="component" value="Unassembled WGS sequence"/>
</dbReference>
<organism evidence="6 7">
    <name type="scientific">Nonomuraea polychroma</name>
    <dbReference type="NCBI Taxonomy" id="46176"/>
    <lineage>
        <taxon>Bacteria</taxon>
        <taxon>Bacillati</taxon>
        <taxon>Actinomycetota</taxon>
        <taxon>Actinomycetes</taxon>
        <taxon>Streptosporangiales</taxon>
        <taxon>Streptosporangiaceae</taxon>
        <taxon>Nonomuraea</taxon>
    </lineage>
</organism>
<dbReference type="GO" id="GO:0008726">
    <property type="term" value="F:alkanesulfonate monooxygenase activity"/>
    <property type="evidence" value="ECO:0007669"/>
    <property type="project" value="TreeGrafter"/>
</dbReference>
<proteinExistence type="predicted"/>
<dbReference type="PANTHER" id="PTHR42847:SF4">
    <property type="entry name" value="ALKANESULFONATE MONOOXYGENASE-RELATED"/>
    <property type="match status" value="1"/>
</dbReference>
<keyword evidence="3" id="KW-0560">Oxidoreductase</keyword>
<evidence type="ECO:0000313" key="6">
    <source>
        <dbReference type="EMBL" id="RVX45004.1"/>
    </source>
</evidence>
<dbReference type="InterPro" id="IPR036661">
    <property type="entry name" value="Luciferase-like_sf"/>
</dbReference>
<dbReference type="InterPro" id="IPR011251">
    <property type="entry name" value="Luciferase-like_dom"/>
</dbReference>
<feature type="domain" description="Luciferase-like" evidence="5">
    <location>
        <begin position="20"/>
        <end position="228"/>
    </location>
</feature>
<evidence type="ECO:0000259" key="5">
    <source>
        <dbReference type="Pfam" id="PF00296"/>
    </source>
</evidence>
<keyword evidence="7" id="KW-1185">Reference proteome</keyword>
<name>A0A438MGV9_9ACTN</name>
<dbReference type="PANTHER" id="PTHR42847">
    <property type="entry name" value="ALKANESULFONATE MONOOXYGENASE"/>
    <property type="match status" value="1"/>
</dbReference>
<dbReference type="InterPro" id="IPR050172">
    <property type="entry name" value="SsuD_RutA_monooxygenase"/>
</dbReference>
<evidence type="ECO:0000256" key="1">
    <source>
        <dbReference type="ARBA" id="ARBA00022630"/>
    </source>
</evidence>
<comment type="caution">
    <text evidence="6">The sequence shown here is derived from an EMBL/GenBank/DDBJ whole genome shotgun (WGS) entry which is preliminary data.</text>
</comment>
<gene>
    <name evidence="6" type="ORF">EDD27_7780</name>
</gene>
<evidence type="ECO:0000256" key="2">
    <source>
        <dbReference type="ARBA" id="ARBA00022643"/>
    </source>
</evidence>
<dbReference type="GO" id="GO:0046306">
    <property type="term" value="P:alkanesulfonate catabolic process"/>
    <property type="evidence" value="ECO:0007669"/>
    <property type="project" value="TreeGrafter"/>
</dbReference>
<reference evidence="6 7" key="1">
    <citation type="submission" date="2019-01" db="EMBL/GenBank/DDBJ databases">
        <title>Sequencing the genomes of 1000 actinobacteria strains.</title>
        <authorList>
            <person name="Klenk H.-P."/>
        </authorList>
    </citation>
    <scope>NUCLEOTIDE SEQUENCE [LARGE SCALE GENOMIC DNA]</scope>
    <source>
        <strain evidence="6 7">DSM 43925</strain>
    </source>
</reference>
<keyword evidence="2" id="KW-0288">FMN</keyword>
<accession>A0A438MGV9</accession>
<evidence type="ECO:0000256" key="3">
    <source>
        <dbReference type="ARBA" id="ARBA00023002"/>
    </source>
</evidence>
<evidence type="ECO:0000256" key="4">
    <source>
        <dbReference type="ARBA" id="ARBA00023033"/>
    </source>
</evidence>
<keyword evidence="1" id="KW-0285">Flavoprotein</keyword>
<evidence type="ECO:0000313" key="7">
    <source>
        <dbReference type="Proteomes" id="UP000284824"/>
    </source>
</evidence>
<protein>
    <submittedName>
        <fullName evidence="6">Luciferase-like monooxygenase</fullName>
    </submittedName>
</protein>
<dbReference type="Pfam" id="PF00296">
    <property type="entry name" value="Bac_luciferase"/>
    <property type="match status" value="1"/>
</dbReference>